<keyword evidence="2" id="KW-1185">Reference proteome</keyword>
<comment type="caution">
    <text evidence="1">The sequence shown here is derived from an EMBL/GenBank/DDBJ whole genome shotgun (WGS) entry which is preliminary data.</text>
</comment>
<name>A0ACA9QH91_9GLOM</name>
<organism evidence="1 2">
    <name type="scientific">Dentiscutata heterogama</name>
    <dbReference type="NCBI Taxonomy" id="1316150"/>
    <lineage>
        <taxon>Eukaryota</taxon>
        <taxon>Fungi</taxon>
        <taxon>Fungi incertae sedis</taxon>
        <taxon>Mucoromycota</taxon>
        <taxon>Glomeromycotina</taxon>
        <taxon>Glomeromycetes</taxon>
        <taxon>Diversisporales</taxon>
        <taxon>Gigasporaceae</taxon>
        <taxon>Dentiscutata</taxon>
    </lineage>
</organism>
<evidence type="ECO:0000313" key="1">
    <source>
        <dbReference type="EMBL" id="CAG8751529.1"/>
    </source>
</evidence>
<evidence type="ECO:0000313" key="2">
    <source>
        <dbReference type="Proteomes" id="UP000789702"/>
    </source>
</evidence>
<dbReference type="Proteomes" id="UP000789702">
    <property type="component" value="Unassembled WGS sequence"/>
</dbReference>
<feature type="non-terminal residue" evidence="1">
    <location>
        <position position="186"/>
    </location>
</feature>
<proteinExistence type="predicted"/>
<reference evidence="1" key="1">
    <citation type="submission" date="2021-06" db="EMBL/GenBank/DDBJ databases">
        <authorList>
            <person name="Kallberg Y."/>
            <person name="Tangrot J."/>
            <person name="Rosling A."/>
        </authorList>
    </citation>
    <scope>NUCLEOTIDE SEQUENCE</scope>
    <source>
        <strain evidence="1">IL203A</strain>
    </source>
</reference>
<gene>
    <name evidence="1" type="ORF">DHETER_LOCUS14669</name>
</gene>
<protein>
    <submittedName>
        <fullName evidence="1">12199_t:CDS:1</fullName>
    </submittedName>
</protein>
<accession>A0ACA9QH91</accession>
<sequence>YRKIISAPQLTQSFTQASMPLPRNSPILLAKEQLLMVVNHLSLLLSNDSNDWIKDVNHTGKLVMLRQLLKLLKDKNLAIGISIPPGLMTDIFIDFLESNGHQYKFVNDPSIRHDISKQPATELSYNGLMCFIFSTALQNIDLDLPPLDLMIAYDTTFNTQTKFAQSVSNMNIPVIRLVTKNTIEHA</sequence>
<feature type="non-terminal residue" evidence="1">
    <location>
        <position position="1"/>
    </location>
</feature>
<dbReference type="EMBL" id="CAJVPU010046410">
    <property type="protein sequence ID" value="CAG8751529.1"/>
    <property type="molecule type" value="Genomic_DNA"/>
</dbReference>